<comment type="caution">
    <text evidence="9">The sequence shown here is derived from an EMBL/GenBank/DDBJ whole genome shotgun (WGS) entry which is preliminary data.</text>
</comment>
<gene>
    <name evidence="9" type="ORF">OFUS_LOCUS693</name>
</gene>
<accession>A0A8J1Y1D4</accession>
<dbReference type="GO" id="GO:0004632">
    <property type="term" value="F:phosphopantothenate--cysteine ligase activity"/>
    <property type="evidence" value="ECO:0007669"/>
    <property type="project" value="UniProtKB-ARBA"/>
</dbReference>
<dbReference type="Pfam" id="PF04127">
    <property type="entry name" value="DFP"/>
    <property type="match status" value="1"/>
</dbReference>
<dbReference type="EMBL" id="CAIIXF020000001">
    <property type="protein sequence ID" value="CAH1773044.1"/>
    <property type="molecule type" value="Genomic_DNA"/>
</dbReference>
<evidence type="ECO:0000256" key="6">
    <source>
        <dbReference type="ARBA" id="ARBA00068949"/>
    </source>
</evidence>
<reference evidence="9" key="1">
    <citation type="submission" date="2022-03" db="EMBL/GenBank/DDBJ databases">
        <authorList>
            <person name="Martin C."/>
        </authorList>
    </citation>
    <scope>NUCLEOTIDE SEQUENCE</scope>
</reference>
<protein>
    <recommendedName>
        <fullName evidence="6">Phosphopantothenate--cysteine ligase</fullName>
        <ecNumber evidence="5">6.3.2.51</ecNumber>
    </recommendedName>
    <alternativeName>
        <fullName evidence="7">Phosphopantothenoylcysteine synthetase</fullName>
    </alternativeName>
</protein>
<evidence type="ECO:0000256" key="3">
    <source>
        <dbReference type="ARBA" id="ARBA00052332"/>
    </source>
</evidence>
<dbReference type="Proteomes" id="UP000749559">
    <property type="component" value="Unassembled WGS sequence"/>
</dbReference>
<feature type="domain" description="DNA/pantothenate metabolism flavoprotein C-terminal" evidence="8">
    <location>
        <begin position="169"/>
        <end position="275"/>
    </location>
</feature>
<evidence type="ECO:0000256" key="4">
    <source>
        <dbReference type="ARBA" id="ARBA00060296"/>
    </source>
</evidence>
<proteinExistence type="inferred from homology"/>
<sequence length="317" mass="35619">MKSKMATTASDFFEQTKVPDNYDAKKQAMLQFVEFHRRKTTKIVLITSGGTTVPLESRTVRFIDNFSIGTRGASSAEHFLDSGYAVIFLHRHRSLEPYTRHFSQQTMLDALHVGEDDTISVDEAKAPNLRSILVKYKQSKSERRLLNVDFNAVGEYLYLLKAACQVLGQVGSKVMIYLAAAVSDFYIPSSEMPEHKIQSSGGPLQIHLQLVPKMLGPLVKEWVPQAFITSFKLETDVSLLESKARKALQTYDHQVVIANILETRKLEVVLITRDCAEKIALSEEQIKNNVAIEELIVEHLAAMHDSHITGELSNIDT</sequence>
<dbReference type="EC" id="6.3.2.51" evidence="5"/>
<dbReference type="GO" id="GO:0015937">
    <property type="term" value="P:coenzyme A biosynthetic process"/>
    <property type="evidence" value="ECO:0007669"/>
    <property type="project" value="UniProtKB-ARBA"/>
</dbReference>
<dbReference type="PANTHER" id="PTHR12290">
    <property type="entry name" value="CORNICHON-RELATED"/>
    <property type="match status" value="1"/>
</dbReference>
<evidence type="ECO:0000256" key="5">
    <source>
        <dbReference type="ARBA" id="ARBA00066585"/>
    </source>
</evidence>
<evidence type="ECO:0000313" key="9">
    <source>
        <dbReference type="EMBL" id="CAH1773044.1"/>
    </source>
</evidence>
<dbReference type="AlphaFoldDB" id="A0A8J1Y1D4"/>
<dbReference type="InterPro" id="IPR007085">
    <property type="entry name" value="DNA/pantothenate-metab_flavo_C"/>
</dbReference>
<comment type="catalytic activity">
    <reaction evidence="3">
        <text>(R)-4'-phosphopantothenate + L-cysteine + CTP = N-[(R)-4-phosphopantothenoyl]-L-cysteine + CMP + diphosphate + H(+)</text>
        <dbReference type="Rhea" id="RHEA:19397"/>
        <dbReference type="ChEBI" id="CHEBI:10986"/>
        <dbReference type="ChEBI" id="CHEBI:15378"/>
        <dbReference type="ChEBI" id="CHEBI:33019"/>
        <dbReference type="ChEBI" id="CHEBI:35235"/>
        <dbReference type="ChEBI" id="CHEBI:37563"/>
        <dbReference type="ChEBI" id="CHEBI:59458"/>
        <dbReference type="ChEBI" id="CHEBI:60377"/>
    </reaction>
    <physiologicalReaction direction="left-to-right" evidence="3">
        <dbReference type="Rhea" id="RHEA:19398"/>
    </physiologicalReaction>
</comment>
<dbReference type="Gene3D" id="3.40.50.10300">
    <property type="entry name" value="CoaB-like"/>
    <property type="match status" value="1"/>
</dbReference>
<comment type="catalytic activity">
    <reaction evidence="2">
        <text>(R)-4'-phosphopantothenate + L-cysteine + ATP = N-[(R)-4-phosphopantothenoyl]-L-cysteine + AMP + diphosphate + H(+)</text>
        <dbReference type="Rhea" id="RHEA:25156"/>
        <dbReference type="ChEBI" id="CHEBI:10986"/>
        <dbReference type="ChEBI" id="CHEBI:15378"/>
        <dbReference type="ChEBI" id="CHEBI:30616"/>
        <dbReference type="ChEBI" id="CHEBI:33019"/>
        <dbReference type="ChEBI" id="CHEBI:35235"/>
        <dbReference type="ChEBI" id="CHEBI:59458"/>
        <dbReference type="ChEBI" id="CHEBI:456215"/>
        <dbReference type="EC" id="6.3.2.51"/>
    </reaction>
    <physiologicalReaction direction="left-to-right" evidence="2">
        <dbReference type="Rhea" id="RHEA:25157"/>
    </physiologicalReaction>
</comment>
<evidence type="ECO:0000259" key="8">
    <source>
        <dbReference type="Pfam" id="PF04127"/>
    </source>
</evidence>
<evidence type="ECO:0000256" key="7">
    <source>
        <dbReference type="ARBA" id="ARBA00080986"/>
    </source>
</evidence>
<evidence type="ECO:0000256" key="1">
    <source>
        <dbReference type="ARBA" id="ARBA00005703"/>
    </source>
</evidence>
<dbReference type="InterPro" id="IPR035929">
    <property type="entry name" value="CoaB-like_sf"/>
</dbReference>
<dbReference type="FunFam" id="3.40.50.10300:FF:000002">
    <property type="entry name" value="Phosphopantothenate--cysteine ligase 2"/>
    <property type="match status" value="1"/>
</dbReference>
<evidence type="ECO:0000256" key="2">
    <source>
        <dbReference type="ARBA" id="ARBA00051127"/>
    </source>
</evidence>
<keyword evidence="10" id="KW-1185">Reference proteome</keyword>
<comment type="similarity">
    <text evidence="1">Belongs to the PPC synthetase family.</text>
</comment>
<dbReference type="OrthoDB" id="70224at2759"/>
<evidence type="ECO:0000313" key="10">
    <source>
        <dbReference type="Proteomes" id="UP000749559"/>
    </source>
</evidence>
<name>A0A8J1Y1D4_OWEFU</name>
<comment type="function">
    <text evidence="4">Catalyzes the second step in the biosynthesis of coenzyme A from vitamin B5, where cysteine is conjugated to 4'-phosphopantothenate to form 4-phosphopantothenoylcysteine. Has a preference for ATP over CTP as a cosubstrate.</text>
</comment>
<dbReference type="SUPFAM" id="SSF102645">
    <property type="entry name" value="CoaB-like"/>
    <property type="match status" value="1"/>
</dbReference>
<organism evidence="9 10">
    <name type="scientific">Owenia fusiformis</name>
    <name type="common">Polychaete worm</name>
    <dbReference type="NCBI Taxonomy" id="6347"/>
    <lineage>
        <taxon>Eukaryota</taxon>
        <taxon>Metazoa</taxon>
        <taxon>Spiralia</taxon>
        <taxon>Lophotrochozoa</taxon>
        <taxon>Annelida</taxon>
        <taxon>Polychaeta</taxon>
        <taxon>Sedentaria</taxon>
        <taxon>Canalipalpata</taxon>
        <taxon>Sabellida</taxon>
        <taxon>Oweniida</taxon>
        <taxon>Oweniidae</taxon>
        <taxon>Owenia</taxon>
    </lineage>
</organism>